<dbReference type="OMA" id="LINYCAF"/>
<feature type="transmembrane region" description="Helical" evidence="9">
    <location>
        <begin position="524"/>
        <end position="547"/>
    </location>
</feature>
<dbReference type="GO" id="GO:0015179">
    <property type="term" value="F:L-amino acid transmembrane transporter activity"/>
    <property type="evidence" value="ECO:0007669"/>
    <property type="project" value="TreeGrafter"/>
</dbReference>
<dbReference type="PIRSF" id="PIRSF006060">
    <property type="entry name" value="AA_transporter"/>
    <property type="match status" value="1"/>
</dbReference>
<dbReference type="FunFam" id="1.20.1740.10:FF:000003">
    <property type="entry name" value="Y+L amino acid transporter 1 isoform X1"/>
    <property type="match status" value="1"/>
</dbReference>
<feature type="transmembrane region" description="Helical" evidence="9">
    <location>
        <begin position="427"/>
        <end position="452"/>
    </location>
</feature>
<evidence type="ECO:0000256" key="3">
    <source>
        <dbReference type="ARBA" id="ARBA00022448"/>
    </source>
</evidence>
<evidence type="ECO:0000256" key="6">
    <source>
        <dbReference type="ARBA" id="ARBA00022989"/>
    </source>
</evidence>
<evidence type="ECO:0000256" key="1">
    <source>
        <dbReference type="ARBA" id="ARBA00004651"/>
    </source>
</evidence>
<protein>
    <submittedName>
        <fullName evidence="11">Y+L amino acid transporter 2-like</fullName>
    </submittedName>
</protein>
<feature type="transmembrane region" description="Helical" evidence="9">
    <location>
        <begin position="198"/>
        <end position="217"/>
    </location>
</feature>
<feature type="transmembrane region" description="Helical" evidence="9">
    <location>
        <begin position="492"/>
        <end position="512"/>
    </location>
</feature>
<reference evidence="11" key="1">
    <citation type="submission" date="2025-08" db="UniProtKB">
        <authorList>
            <consortium name="RefSeq"/>
        </authorList>
    </citation>
    <scope>IDENTIFICATION</scope>
    <source>
        <strain evidence="11">Airmid</strain>
    </source>
</reference>
<evidence type="ECO:0000256" key="2">
    <source>
        <dbReference type="ARBA" id="ARBA00007040"/>
    </source>
</evidence>
<feature type="transmembrane region" description="Helical" evidence="9">
    <location>
        <begin position="156"/>
        <end position="186"/>
    </location>
</feature>
<dbReference type="PANTHER" id="PTHR11785:SF240">
    <property type="entry name" value="LD25378P"/>
    <property type="match status" value="1"/>
</dbReference>
<keyword evidence="10" id="KW-1185">Reference proteome</keyword>
<feature type="transmembrane region" description="Helical" evidence="9">
    <location>
        <begin position="400"/>
        <end position="421"/>
    </location>
</feature>
<dbReference type="KEGG" id="dpte:113795446"/>
<evidence type="ECO:0000256" key="5">
    <source>
        <dbReference type="ARBA" id="ARBA00022692"/>
    </source>
</evidence>
<evidence type="ECO:0000256" key="4">
    <source>
        <dbReference type="ARBA" id="ARBA00022475"/>
    </source>
</evidence>
<keyword evidence="4" id="KW-1003">Cell membrane</keyword>
<proteinExistence type="inferred from homology"/>
<feature type="transmembrane region" description="Helical" evidence="9">
    <location>
        <begin position="353"/>
        <end position="379"/>
    </location>
</feature>
<dbReference type="FunCoup" id="A0A6P6YA23">
    <property type="interactions" value="124"/>
</dbReference>
<evidence type="ECO:0000313" key="11">
    <source>
        <dbReference type="RefSeq" id="XP_027201429.1"/>
    </source>
</evidence>
<comment type="similarity">
    <text evidence="2">Belongs to the amino acid-polyamine-organocation (APC) superfamily. L-type amino acid transporter (LAT) (TC 2.A.3.8) family.</text>
</comment>
<dbReference type="OrthoDB" id="3257095at2759"/>
<dbReference type="PANTHER" id="PTHR11785">
    <property type="entry name" value="AMINO ACID TRANSPORTER"/>
    <property type="match status" value="1"/>
</dbReference>
<gene>
    <name evidence="11" type="primary">LOC113795446</name>
</gene>
<dbReference type="Proteomes" id="UP000515146">
    <property type="component" value="Unplaced"/>
</dbReference>
<dbReference type="Gene3D" id="1.20.1740.10">
    <property type="entry name" value="Amino acid/polyamine transporter I"/>
    <property type="match status" value="1"/>
</dbReference>
<keyword evidence="7 9" id="KW-0472">Membrane</keyword>
<dbReference type="InterPro" id="IPR002293">
    <property type="entry name" value="AA/rel_permease1"/>
</dbReference>
<dbReference type="GO" id="GO:0005886">
    <property type="term" value="C:plasma membrane"/>
    <property type="evidence" value="ECO:0007669"/>
    <property type="project" value="UniProtKB-SubCell"/>
</dbReference>
<keyword evidence="5 9" id="KW-0812">Transmembrane</keyword>
<feature type="transmembrane region" description="Helical" evidence="9">
    <location>
        <begin position="111"/>
        <end position="135"/>
    </location>
</feature>
<feature type="transmembrane region" description="Helical" evidence="9">
    <location>
        <begin position="277"/>
        <end position="298"/>
    </location>
</feature>
<feature type="transmembrane region" description="Helical" evidence="9">
    <location>
        <begin position="79"/>
        <end position="99"/>
    </location>
</feature>
<evidence type="ECO:0000256" key="8">
    <source>
        <dbReference type="SAM" id="MobiDB-lite"/>
    </source>
</evidence>
<feature type="transmembrane region" description="Helical" evidence="9">
    <location>
        <begin position="229"/>
        <end position="249"/>
    </location>
</feature>
<evidence type="ECO:0000256" key="7">
    <source>
        <dbReference type="ARBA" id="ARBA00023136"/>
    </source>
</evidence>
<accession>A0A6P6YA23</accession>
<feature type="transmembrane region" description="Helical" evidence="9">
    <location>
        <begin position="464"/>
        <end position="486"/>
    </location>
</feature>
<evidence type="ECO:0000313" key="10">
    <source>
        <dbReference type="Proteomes" id="UP000515146"/>
    </source>
</evidence>
<dbReference type="InParanoid" id="A0A6P6YA23"/>
<keyword evidence="6 9" id="KW-1133">Transmembrane helix</keyword>
<keyword evidence="3" id="KW-0813">Transport</keyword>
<organism evidence="10 11">
    <name type="scientific">Dermatophagoides pteronyssinus</name>
    <name type="common">European house dust mite</name>
    <dbReference type="NCBI Taxonomy" id="6956"/>
    <lineage>
        <taxon>Eukaryota</taxon>
        <taxon>Metazoa</taxon>
        <taxon>Ecdysozoa</taxon>
        <taxon>Arthropoda</taxon>
        <taxon>Chelicerata</taxon>
        <taxon>Arachnida</taxon>
        <taxon>Acari</taxon>
        <taxon>Acariformes</taxon>
        <taxon>Sarcoptiformes</taxon>
        <taxon>Astigmata</taxon>
        <taxon>Psoroptidia</taxon>
        <taxon>Analgoidea</taxon>
        <taxon>Pyroglyphidae</taxon>
        <taxon>Dermatophagoidinae</taxon>
        <taxon>Dermatophagoides</taxon>
    </lineage>
</organism>
<sequence>MTILLSESDDHHHTPSYGTMDVFNQSDSLTRKRSVINDDSLDSIEKSINWKSNGSPSPSPFDSTSSTSKNGKIALKKELGLLNGVAIIVGIIVGSGIFVSPRGVLQEVGSVGLSLVVWVLCGCLSTIGALCYAELGTSIPESGGDYIYIQKAFGPLPAFLFLWVSILIIQPAGNAIAAMTFANYILQSLYPTCSPPENAIRLIAAIIIILLIFINCFNVKWATRVQNSFTFTKIIALLLIIGCGCWKFFDPTNSDQIERTLSYPNSFENTNDSPGHIALAFYSGLFSYAGWNYLNFVVEELRDPFRNLPRAIYISLPLVTLIYLMANLAYFTVLTPEEILTSNAVAVTFGDRVLGSFAWIMPLSVALSTFGGLNGGIFASSRLFFVGARRGHLPESLAMINVKYFTPMPSLIFLGLLSLLYLTTTKVYVLINYATFIESSSILASIGSLLYLRYREPERYRPIRVHLAIPILFFIICLFLVLLPFYVSPMEAGAGIIITITGIPIYLITIYWKSKPKSFINSIGNFVVVCRISILGFFNLGGFFLFYD</sequence>
<feature type="transmembrane region" description="Helical" evidence="9">
    <location>
        <begin position="310"/>
        <end position="333"/>
    </location>
</feature>
<name>A0A6P6YA23_DERPT</name>
<dbReference type="AlphaFoldDB" id="A0A6P6YA23"/>
<feature type="region of interest" description="Disordered" evidence="8">
    <location>
        <begin position="1"/>
        <end position="20"/>
    </location>
</feature>
<dbReference type="RefSeq" id="XP_027201429.1">
    <property type="nucleotide sequence ID" value="XM_027345628.1"/>
</dbReference>
<dbReference type="Pfam" id="PF13520">
    <property type="entry name" value="AA_permease_2"/>
    <property type="match status" value="1"/>
</dbReference>
<feature type="region of interest" description="Disordered" evidence="8">
    <location>
        <begin position="47"/>
        <end position="66"/>
    </location>
</feature>
<comment type="subcellular location">
    <subcellularLocation>
        <location evidence="1">Cell membrane</location>
        <topology evidence="1">Multi-pass membrane protein</topology>
    </subcellularLocation>
</comment>
<evidence type="ECO:0000256" key="9">
    <source>
        <dbReference type="SAM" id="Phobius"/>
    </source>
</evidence>
<dbReference type="InterPro" id="IPR050598">
    <property type="entry name" value="AminoAcid_Transporter"/>
</dbReference>